<dbReference type="PRINTS" id="PR00411">
    <property type="entry name" value="PNDRDTASEI"/>
</dbReference>
<sequence length="444" mass="47883">MATYDYDVLFLGAGHGAFDGAPILANAGKKVAFVEREKVGGTCPNWGCNAKVILENAVSLQRELRASDGIVAGSGEIDWTKNMARKKEIISIFPNAIQSGMEGLGIDFIFGDGHFADAHTVTVGDRQVTAENIVIATGMHSHRLDIPGAEYMHDSKDFLSLDEAPQQMVIIGAGYIGLETAAMMNAAGTDVTVILRSDRALPEFNQEYSEALLASLTKQGITFVKNSETTAVEQTAAGFAVKTSTGIYDANYVLDATGRVVNAAGLGLEKLGIQFDDHGIEVNEYLQTAVSNIYVTGDAIKKSQPKLTPTATFESQYVAKMLTGQETAAIDYPAIATNVFTSPRLAQAGVTLDEAAAHPDQYDIVEKDIMDDWYRLVDYEKEGKLSLIYNKQHQLVGAIEISEHAEDIINGLLPAIEFGYTPAQLNRLVTIFPTIGYSAIGDLL</sequence>
<evidence type="ECO:0000256" key="2">
    <source>
        <dbReference type="ARBA" id="ARBA00022630"/>
    </source>
</evidence>
<comment type="cofactor">
    <cofactor evidence="4">
        <name>FAD</name>
        <dbReference type="ChEBI" id="CHEBI:57692"/>
    </cofactor>
    <text evidence="4">Binds 1 FAD per subunit.</text>
</comment>
<feature type="binding site" evidence="4">
    <location>
        <position position="298"/>
    </location>
    <ligand>
        <name>FAD</name>
        <dbReference type="ChEBI" id="CHEBI:57692"/>
    </ligand>
</feature>
<dbReference type="STRING" id="220714.SAMN05660469_0885"/>
<proteinExistence type="inferred from homology"/>
<organism evidence="8 9">
    <name type="scientific">Fructobacillus pseudoficulneus</name>
    <dbReference type="NCBI Taxonomy" id="220714"/>
    <lineage>
        <taxon>Bacteria</taxon>
        <taxon>Bacillati</taxon>
        <taxon>Bacillota</taxon>
        <taxon>Bacilli</taxon>
        <taxon>Lactobacillales</taxon>
        <taxon>Lactobacillaceae</taxon>
        <taxon>Fructobacillus</taxon>
    </lineage>
</organism>
<dbReference type="PRINTS" id="PR00368">
    <property type="entry name" value="FADPNR"/>
</dbReference>
<dbReference type="PANTHER" id="PTHR43014">
    <property type="entry name" value="MERCURIC REDUCTASE"/>
    <property type="match status" value="1"/>
</dbReference>
<dbReference type="Pfam" id="PF02852">
    <property type="entry name" value="Pyr_redox_dim"/>
    <property type="match status" value="1"/>
</dbReference>
<evidence type="ECO:0000259" key="6">
    <source>
        <dbReference type="Pfam" id="PF02852"/>
    </source>
</evidence>
<accession>A0A3F3H936</accession>
<feature type="disulfide bond" description="Redox-active" evidence="5">
    <location>
        <begin position="43"/>
        <end position="48"/>
    </location>
</feature>
<dbReference type="GO" id="GO:0000166">
    <property type="term" value="F:nucleotide binding"/>
    <property type="evidence" value="ECO:0007669"/>
    <property type="project" value="UniProtKB-KW"/>
</dbReference>
<dbReference type="EMBL" id="DF968066">
    <property type="protein sequence ID" value="GAP03069.1"/>
    <property type="molecule type" value="Genomic_DNA"/>
</dbReference>
<evidence type="ECO:0000256" key="1">
    <source>
        <dbReference type="ARBA" id="ARBA00007532"/>
    </source>
</evidence>
<dbReference type="InterPro" id="IPR001100">
    <property type="entry name" value="Pyr_nuc-diS_OxRdtase"/>
</dbReference>
<dbReference type="PANTHER" id="PTHR43014:SF5">
    <property type="entry name" value="GLUTATHIONE REDUCTASE (NADPH)"/>
    <property type="match status" value="1"/>
</dbReference>
<evidence type="ECO:0000259" key="7">
    <source>
        <dbReference type="Pfam" id="PF07992"/>
    </source>
</evidence>
<keyword evidence="4" id="KW-0547">Nucleotide-binding</keyword>
<dbReference type="InterPro" id="IPR016156">
    <property type="entry name" value="FAD/NAD-linked_Rdtase_dimer_sf"/>
</dbReference>
<dbReference type="AlphaFoldDB" id="A0A3F3H936"/>
<dbReference type="Gene3D" id="3.50.50.60">
    <property type="entry name" value="FAD/NAD(P)-binding domain"/>
    <property type="match status" value="1"/>
</dbReference>
<keyword evidence="4" id="KW-0520">NAD</keyword>
<comment type="similarity">
    <text evidence="1">Belongs to the class-I pyridine nucleotide-disulfide oxidoreductase family.</text>
</comment>
<feature type="binding site" evidence="4">
    <location>
        <begin position="172"/>
        <end position="179"/>
    </location>
    <ligand>
        <name>NAD(+)</name>
        <dbReference type="ChEBI" id="CHEBI:57540"/>
    </ligand>
</feature>
<gene>
    <name evidence="8" type="ORF">FPFC_040620</name>
</gene>
<feature type="domain" description="FAD/NAD(P)-binding" evidence="7">
    <location>
        <begin position="6"/>
        <end position="312"/>
    </location>
</feature>
<protein>
    <submittedName>
        <fullName evidence="8">Glutathione reductase</fullName>
    </submittedName>
</protein>
<dbReference type="SUPFAM" id="SSF55424">
    <property type="entry name" value="FAD/NAD-linked reductases, dimerisation (C-terminal) domain"/>
    <property type="match status" value="1"/>
</dbReference>
<dbReference type="OrthoDB" id="9800167at2"/>
<dbReference type="SUPFAM" id="SSF51905">
    <property type="entry name" value="FAD/NAD(P)-binding domain"/>
    <property type="match status" value="1"/>
</dbReference>
<feature type="binding site" evidence="4">
    <location>
        <position position="258"/>
    </location>
    <ligand>
        <name>NAD(+)</name>
        <dbReference type="ChEBI" id="CHEBI:57540"/>
    </ligand>
</feature>
<evidence type="ECO:0000313" key="8">
    <source>
        <dbReference type="EMBL" id="GAP03069.1"/>
    </source>
</evidence>
<dbReference type="InterPro" id="IPR004099">
    <property type="entry name" value="Pyr_nucl-diS_OxRdtase_dimer"/>
</dbReference>
<evidence type="ECO:0000256" key="3">
    <source>
        <dbReference type="ARBA" id="ARBA00022827"/>
    </source>
</evidence>
<dbReference type="InterPro" id="IPR023753">
    <property type="entry name" value="FAD/NAD-binding_dom"/>
</dbReference>
<dbReference type="RefSeq" id="WP_059378343.1">
    <property type="nucleotide sequence ID" value="NZ_DF968066.1"/>
</dbReference>
<dbReference type="PIRSF" id="PIRSF000350">
    <property type="entry name" value="Mercury_reductase_MerA"/>
    <property type="match status" value="1"/>
</dbReference>
<dbReference type="Pfam" id="PF07992">
    <property type="entry name" value="Pyr_redox_2"/>
    <property type="match status" value="1"/>
</dbReference>
<name>A0A3F3H936_9LACO</name>
<dbReference type="InterPro" id="IPR036188">
    <property type="entry name" value="FAD/NAD-bd_sf"/>
</dbReference>
<dbReference type="GO" id="GO:0016491">
    <property type="term" value="F:oxidoreductase activity"/>
    <property type="evidence" value="ECO:0007669"/>
    <property type="project" value="InterPro"/>
</dbReference>
<reference evidence="8 9" key="1">
    <citation type="journal article" date="2015" name="BMC Genomics">
        <title>Comparative genomics of Fructobacillus spp. and Leuconostoc spp. reveals niche-specific evolution of Fructobacillus spp.</title>
        <authorList>
            <person name="Endo A."/>
            <person name="Tanizawa Y."/>
            <person name="Tanaka N."/>
            <person name="Maeno S."/>
            <person name="Kumar H."/>
            <person name="Shiwa Y."/>
            <person name="Okada S."/>
            <person name="Yoshikawa H."/>
            <person name="Dicks L."/>
            <person name="Nakagawa J."/>
            <person name="Arita M."/>
        </authorList>
    </citation>
    <scope>NUCLEOTIDE SEQUENCE [LARGE SCALE GENOMIC DNA]</scope>
    <source>
        <strain evidence="8 9">DSM 15468</strain>
    </source>
</reference>
<evidence type="ECO:0000313" key="9">
    <source>
        <dbReference type="Proteomes" id="UP000061227"/>
    </source>
</evidence>
<evidence type="ECO:0000256" key="5">
    <source>
        <dbReference type="PIRSR" id="PIRSR000350-4"/>
    </source>
</evidence>
<keyword evidence="2" id="KW-0285">Flavoprotein</keyword>
<feature type="domain" description="Pyridine nucleotide-disulphide oxidoreductase dimerisation" evidence="6">
    <location>
        <begin position="335"/>
        <end position="435"/>
    </location>
</feature>
<keyword evidence="3 4" id="KW-0274">FAD</keyword>
<feature type="binding site" evidence="4">
    <location>
        <position position="113"/>
    </location>
    <ligand>
        <name>FAD</name>
        <dbReference type="ChEBI" id="CHEBI:57692"/>
    </ligand>
</feature>
<evidence type="ECO:0000256" key="4">
    <source>
        <dbReference type="PIRSR" id="PIRSR000350-3"/>
    </source>
</evidence>
<dbReference type="Proteomes" id="UP000061227">
    <property type="component" value="Unassembled WGS sequence"/>
</dbReference>
<keyword evidence="9" id="KW-1185">Reference proteome</keyword>